<protein>
    <submittedName>
        <fullName evidence="1">Uncharacterized protein</fullName>
    </submittedName>
</protein>
<dbReference type="EMBL" id="QTSX02005681">
    <property type="protein sequence ID" value="KAJ9059582.1"/>
    <property type="molecule type" value="Genomic_DNA"/>
</dbReference>
<proteinExistence type="predicted"/>
<reference evidence="1" key="1">
    <citation type="submission" date="2022-04" db="EMBL/GenBank/DDBJ databases">
        <title>Genome of the entomopathogenic fungus Entomophthora muscae.</title>
        <authorList>
            <person name="Elya C."/>
            <person name="Lovett B.R."/>
            <person name="Lee E."/>
            <person name="Macias A.M."/>
            <person name="Hajek A.E."/>
            <person name="De Bivort B.L."/>
            <person name="Kasson M.T."/>
            <person name="De Fine Licht H.H."/>
            <person name="Stajich J.E."/>
        </authorList>
    </citation>
    <scope>NUCLEOTIDE SEQUENCE</scope>
    <source>
        <strain evidence="1">Berkeley</strain>
    </source>
</reference>
<sequence>MDQAQLNKPRSAGASTQASSINTPGSEKSSPDTSILNLDKASTNVAQQLKKNRSTVAEIKKKLDQFKLIASSNEKHNSEKSTDLSSIFTAPKEEGRSKDSEYAAHLAESLSHNKESLASLQAAFKNLHIRTEDLQSQVLDQEETIQELEKTTQTLLESFRLRSLSAQEDFKALRLTYNSQISEEKDLNRQLTQENIRLRSLLLHLVRSIQGDILDNQDDQFLEISEEFVKLQAENEGLRQILEISESYPTNSA</sequence>
<organism evidence="1 2">
    <name type="scientific">Entomophthora muscae</name>
    <dbReference type="NCBI Taxonomy" id="34485"/>
    <lineage>
        <taxon>Eukaryota</taxon>
        <taxon>Fungi</taxon>
        <taxon>Fungi incertae sedis</taxon>
        <taxon>Zoopagomycota</taxon>
        <taxon>Entomophthoromycotina</taxon>
        <taxon>Entomophthoromycetes</taxon>
        <taxon>Entomophthorales</taxon>
        <taxon>Entomophthoraceae</taxon>
        <taxon>Entomophthora</taxon>
    </lineage>
</organism>
<accession>A0ACC2SBN2</accession>
<evidence type="ECO:0000313" key="1">
    <source>
        <dbReference type="EMBL" id="KAJ9059582.1"/>
    </source>
</evidence>
<evidence type="ECO:0000313" key="2">
    <source>
        <dbReference type="Proteomes" id="UP001165960"/>
    </source>
</evidence>
<gene>
    <name evidence="1" type="ORF">DSO57_1000546</name>
</gene>
<dbReference type="Proteomes" id="UP001165960">
    <property type="component" value="Unassembled WGS sequence"/>
</dbReference>
<name>A0ACC2SBN2_9FUNG</name>
<keyword evidence="2" id="KW-1185">Reference proteome</keyword>
<comment type="caution">
    <text evidence="1">The sequence shown here is derived from an EMBL/GenBank/DDBJ whole genome shotgun (WGS) entry which is preliminary data.</text>
</comment>